<feature type="compositionally biased region" description="Low complexity" evidence="4">
    <location>
        <begin position="187"/>
        <end position="201"/>
    </location>
</feature>
<evidence type="ECO:0000256" key="4">
    <source>
        <dbReference type="SAM" id="MobiDB-lite"/>
    </source>
</evidence>
<evidence type="ECO:0000313" key="6">
    <source>
        <dbReference type="EMBL" id="GHP10968.1"/>
    </source>
</evidence>
<dbReference type="AlphaFoldDB" id="A0A830HVI0"/>
<organism evidence="6 7">
    <name type="scientific">Pycnococcus provasolii</name>
    <dbReference type="NCBI Taxonomy" id="41880"/>
    <lineage>
        <taxon>Eukaryota</taxon>
        <taxon>Viridiplantae</taxon>
        <taxon>Chlorophyta</taxon>
        <taxon>Pseudoscourfieldiophyceae</taxon>
        <taxon>Pseudoscourfieldiales</taxon>
        <taxon>Pycnococcaceae</taxon>
        <taxon>Pycnococcus</taxon>
    </lineage>
</organism>
<proteinExistence type="predicted"/>
<evidence type="ECO:0000313" key="7">
    <source>
        <dbReference type="Proteomes" id="UP000660262"/>
    </source>
</evidence>
<dbReference type="Pfam" id="PF06203">
    <property type="entry name" value="CCT"/>
    <property type="match status" value="1"/>
</dbReference>
<comment type="caution">
    <text evidence="6">The sequence shown here is derived from an EMBL/GenBank/DDBJ whole genome shotgun (WGS) entry which is preliminary data.</text>
</comment>
<dbReference type="PANTHER" id="PTHR31874:SF1">
    <property type="entry name" value="ZINC FINGER PROTEIN CONSTANS-LIKE 6"/>
    <property type="match status" value="1"/>
</dbReference>
<sequence>MELINVPSLPLHKPQVHGTFMQGGYHAPAAASPPVMFPSCMLGLNHGGGNGNHVEHQNIIKNNNSNNSSSSNSNACINPMPAAQGPMSVLDAAFAAAGPPPPLVSSPRDDQMVPCASYNTPWGTSLTVSDHMDMGINAYLMPHQQPQPPAATVRTSTGQQQPPPRIEHHASNTKSPDIIIRSESPESTTTTTTRSQQQQQQVMQMAPMMHAPRIQAPPPPPRVYGTFDATLVRDVVNNTARPKFDLVLNREAVLREWRKRCATAAGKTGKGQDGEFDVAVFGSSDTKSNSSDCSVCTAEFGVGQTVHMMPSTRTTANTATQQQQGGDAPPLSEPTRQERIERYRQKRLRRAFSKKVRYVIRKANAERRPRFKGRFINPNTLTVGDGD</sequence>
<dbReference type="GO" id="GO:0005634">
    <property type="term" value="C:nucleus"/>
    <property type="evidence" value="ECO:0007669"/>
    <property type="project" value="UniProtKB-SubCell"/>
</dbReference>
<keyword evidence="7" id="KW-1185">Reference proteome</keyword>
<feature type="region of interest" description="Disordered" evidence="4">
    <location>
        <begin position="55"/>
        <end position="78"/>
    </location>
</feature>
<evidence type="ECO:0000259" key="5">
    <source>
        <dbReference type="PROSITE" id="PS51017"/>
    </source>
</evidence>
<feature type="compositionally biased region" description="Low complexity" evidence="4">
    <location>
        <begin position="314"/>
        <end position="324"/>
    </location>
</feature>
<comment type="subcellular location">
    <subcellularLocation>
        <location evidence="1 3">Nucleus</location>
    </subcellularLocation>
</comment>
<dbReference type="Proteomes" id="UP000660262">
    <property type="component" value="Unassembled WGS sequence"/>
</dbReference>
<dbReference type="InterPro" id="IPR010402">
    <property type="entry name" value="CCT_domain"/>
</dbReference>
<feature type="domain" description="CCT" evidence="5">
    <location>
        <begin position="336"/>
        <end position="378"/>
    </location>
</feature>
<keyword evidence="2 3" id="KW-0539">Nucleus</keyword>
<evidence type="ECO:0000256" key="3">
    <source>
        <dbReference type="PROSITE-ProRule" id="PRU00357"/>
    </source>
</evidence>
<evidence type="ECO:0000256" key="2">
    <source>
        <dbReference type="ARBA" id="ARBA00023242"/>
    </source>
</evidence>
<name>A0A830HVI0_9CHLO</name>
<dbReference type="EMBL" id="BNJQ01000032">
    <property type="protein sequence ID" value="GHP10968.1"/>
    <property type="molecule type" value="Genomic_DNA"/>
</dbReference>
<evidence type="ECO:0000256" key="1">
    <source>
        <dbReference type="ARBA" id="ARBA00004123"/>
    </source>
</evidence>
<dbReference type="PANTHER" id="PTHR31874">
    <property type="entry name" value="CCT MOTIF FAMILY PROTEIN, EXPRESSED"/>
    <property type="match status" value="1"/>
</dbReference>
<dbReference type="OrthoDB" id="153872at2759"/>
<feature type="region of interest" description="Disordered" evidence="4">
    <location>
        <begin position="313"/>
        <end position="337"/>
    </location>
</feature>
<dbReference type="PROSITE" id="PS51017">
    <property type="entry name" value="CCT"/>
    <property type="match status" value="1"/>
</dbReference>
<dbReference type="InterPro" id="IPR052453">
    <property type="entry name" value="CONSTANS-like_ZF"/>
</dbReference>
<gene>
    <name evidence="6" type="ORF">PPROV_000969800</name>
</gene>
<protein>
    <recommendedName>
        <fullName evidence="5">CCT domain-containing protein</fullName>
    </recommendedName>
</protein>
<feature type="compositionally biased region" description="Low complexity" evidence="4">
    <location>
        <begin position="62"/>
        <end position="74"/>
    </location>
</feature>
<feature type="region of interest" description="Disordered" evidence="4">
    <location>
        <begin position="142"/>
        <end position="202"/>
    </location>
</feature>
<accession>A0A830HVI0</accession>
<dbReference type="GO" id="GO:0006355">
    <property type="term" value="P:regulation of DNA-templated transcription"/>
    <property type="evidence" value="ECO:0007669"/>
    <property type="project" value="TreeGrafter"/>
</dbReference>
<reference evidence="6" key="1">
    <citation type="submission" date="2020-10" db="EMBL/GenBank/DDBJ databases">
        <title>Unveiling of a novel bifunctional photoreceptor, Dualchrome1, isolated from a cosmopolitan green alga.</title>
        <authorList>
            <person name="Suzuki S."/>
            <person name="Kawachi M."/>
        </authorList>
    </citation>
    <scope>NUCLEOTIDE SEQUENCE</scope>
    <source>
        <strain evidence="6">NIES 2893</strain>
    </source>
</reference>